<accession>A0A9X2HZZ1</accession>
<organism evidence="6 7">
    <name type="scientific">Gilvimarinus xylanilyticus</name>
    <dbReference type="NCBI Taxonomy" id="2944139"/>
    <lineage>
        <taxon>Bacteria</taxon>
        <taxon>Pseudomonadati</taxon>
        <taxon>Pseudomonadota</taxon>
        <taxon>Gammaproteobacteria</taxon>
        <taxon>Cellvibrionales</taxon>
        <taxon>Cellvibrionaceae</taxon>
        <taxon>Gilvimarinus</taxon>
    </lineage>
</organism>
<dbReference type="SUPFAM" id="SSF53850">
    <property type="entry name" value="Periplasmic binding protein-like II"/>
    <property type="match status" value="1"/>
</dbReference>
<evidence type="ECO:0000256" key="3">
    <source>
        <dbReference type="ARBA" id="ARBA00023125"/>
    </source>
</evidence>
<dbReference type="InterPro" id="IPR005119">
    <property type="entry name" value="LysR_subst-bd"/>
</dbReference>
<evidence type="ECO:0000259" key="5">
    <source>
        <dbReference type="PROSITE" id="PS50931"/>
    </source>
</evidence>
<dbReference type="Pfam" id="PF03466">
    <property type="entry name" value="LysR_substrate"/>
    <property type="match status" value="1"/>
</dbReference>
<dbReference type="FunFam" id="1.10.10.10:FF:000001">
    <property type="entry name" value="LysR family transcriptional regulator"/>
    <property type="match status" value="1"/>
</dbReference>
<dbReference type="Proteomes" id="UP001139319">
    <property type="component" value="Unassembled WGS sequence"/>
</dbReference>
<dbReference type="PANTHER" id="PTHR30537">
    <property type="entry name" value="HTH-TYPE TRANSCRIPTIONAL REGULATOR"/>
    <property type="match status" value="1"/>
</dbReference>
<keyword evidence="7" id="KW-1185">Reference proteome</keyword>
<reference evidence="6" key="1">
    <citation type="submission" date="2022-05" db="EMBL/GenBank/DDBJ databases">
        <authorList>
            <person name="Sun H.-N."/>
        </authorList>
    </citation>
    <scope>NUCLEOTIDE SEQUENCE</scope>
    <source>
        <strain evidence="6">HB14</strain>
    </source>
</reference>
<evidence type="ECO:0000313" key="6">
    <source>
        <dbReference type="EMBL" id="MCP8897785.1"/>
    </source>
</evidence>
<dbReference type="EMBL" id="JAMFTH010000001">
    <property type="protein sequence ID" value="MCP8897785.1"/>
    <property type="molecule type" value="Genomic_DNA"/>
</dbReference>
<dbReference type="InterPro" id="IPR036390">
    <property type="entry name" value="WH_DNA-bd_sf"/>
</dbReference>
<dbReference type="GO" id="GO:0006351">
    <property type="term" value="P:DNA-templated transcription"/>
    <property type="evidence" value="ECO:0007669"/>
    <property type="project" value="TreeGrafter"/>
</dbReference>
<dbReference type="GO" id="GO:0003700">
    <property type="term" value="F:DNA-binding transcription factor activity"/>
    <property type="evidence" value="ECO:0007669"/>
    <property type="project" value="InterPro"/>
</dbReference>
<dbReference type="AlphaFoldDB" id="A0A9X2HZZ1"/>
<comment type="similarity">
    <text evidence="1">Belongs to the LysR transcriptional regulatory family.</text>
</comment>
<dbReference type="Pfam" id="PF00126">
    <property type="entry name" value="HTH_1"/>
    <property type="match status" value="1"/>
</dbReference>
<dbReference type="Gene3D" id="3.40.190.290">
    <property type="match status" value="1"/>
</dbReference>
<keyword evidence="2" id="KW-0805">Transcription regulation</keyword>
<evidence type="ECO:0000256" key="2">
    <source>
        <dbReference type="ARBA" id="ARBA00023015"/>
    </source>
</evidence>
<proteinExistence type="inferred from homology"/>
<dbReference type="CDD" id="cd08422">
    <property type="entry name" value="PBP2_CrgA_like"/>
    <property type="match status" value="1"/>
</dbReference>
<evidence type="ECO:0000313" key="7">
    <source>
        <dbReference type="Proteomes" id="UP001139319"/>
    </source>
</evidence>
<dbReference type="RefSeq" id="WP_253966085.1">
    <property type="nucleotide sequence ID" value="NZ_JAMFTH010000001.1"/>
</dbReference>
<keyword evidence="4" id="KW-0804">Transcription</keyword>
<protein>
    <submittedName>
        <fullName evidence="6">LysR family transcriptional regulator</fullName>
    </submittedName>
</protein>
<dbReference type="InterPro" id="IPR058163">
    <property type="entry name" value="LysR-type_TF_proteobact-type"/>
</dbReference>
<dbReference type="InterPro" id="IPR000847">
    <property type="entry name" value="LysR_HTH_N"/>
</dbReference>
<reference evidence="6" key="2">
    <citation type="submission" date="2023-01" db="EMBL/GenBank/DDBJ databases">
        <title>Gilvimarinus xylanilyticus HB14 isolated from Caulerpa lentillifera aquaculture base in Hainan, China.</title>
        <authorList>
            <person name="Zhang Y.-J."/>
        </authorList>
    </citation>
    <scope>NUCLEOTIDE SEQUENCE</scope>
    <source>
        <strain evidence="6">HB14</strain>
    </source>
</reference>
<feature type="domain" description="HTH lysR-type" evidence="5">
    <location>
        <begin position="1"/>
        <end position="57"/>
    </location>
</feature>
<evidence type="ECO:0000256" key="1">
    <source>
        <dbReference type="ARBA" id="ARBA00009437"/>
    </source>
</evidence>
<comment type="caution">
    <text evidence="6">The sequence shown here is derived from an EMBL/GenBank/DDBJ whole genome shotgun (WGS) entry which is preliminary data.</text>
</comment>
<dbReference type="InterPro" id="IPR036388">
    <property type="entry name" value="WH-like_DNA-bd_sf"/>
</dbReference>
<evidence type="ECO:0000256" key="4">
    <source>
        <dbReference type="ARBA" id="ARBA00023163"/>
    </source>
</evidence>
<gene>
    <name evidence="6" type="ORF">M6D89_00575</name>
</gene>
<keyword evidence="3" id="KW-0238">DNA-binding</keyword>
<sequence length="294" mass="32564">MLDQLKVFITAAEQRSLTGAAETLDMTLATVSRRVSDLEHQLGAELFHRSNRGLSLTSAGQTYYDETAGYIHELDLRLRHLDQSLNQLEGELRILAPTNLGSGPLDDFWQAFIGRYPGISLNITLGDPEDDAIAPQADLAIRSGPQQNSSLKQLKLGAISTVLVVSPSAPQPVPSSLEELASYPSIAAHLFNRWTLQKTQQSKTISKEHQHISNDMNVTLNLVKAGAGIALLPQSMVYRELSEGSLQRVLPDWSGQARNIFLLWPYRRTLSARALVFRDELMAYLAQQPWFSAS</sequence>
<dbReference type="GO" id="GO:0043565">
    <property type="term" value="F:sequence-specific DNA binding"/>
    <property type="evidence" value="ECO:0007669"/>
    <property type="project" value="TreeGrafter"/>
</dbReference>
<dbReference type="PANTHER" id="PTHR30537:SF5">
    <property type="entry name" value="HTH-TYPE TRANSCRIPTIONAL ACTIVATOR TTDR-RELATED"/>
    <property type="match status" value="1"/>
</dbReference>
<dbReference type="Gene3D" id="1.10.10.10">
    <property type="entry name" value="Winged helix-like DNA-binding domain superfamily/Winged helix DNA-binding domain"/>
    <property type="match status" value="1"/>
</dbReference>
<name>A0A9X2HZZ1_9GAMM</name>
<dbReference type="SUPFAM" id="SSF46785">
    <property type="entry name" value="Winged helix' DNA-binding domain"/>
    <property type="match status" value="1"/>
</dbReference>
<dbReference type="PROSITE" id="PS50931">
    <property type="entry name" value="HTH_LYSR"/>
    <property type="match status" value="1"/>
</dbReference>